<dbReference type="InterPro" id="IPR012334">
    <property type="entry name" value="Pectin_lyas_fold"/>
</dbReference>
<dbReference type="Gene3D" id="2.160.20.10">
    <property type="entry name" value="Single-stranded right-handed beta-helix, Pectin lyase-like"/>
    <property type="match status" value="1"/>
</dbReference>
<organism evidence="4 5">
    <name type="scientific">Candidatus Amunia macphersoniae</name>
    <dbReference type="NCBI Taxonomy" id="3127014"/>
    <lineage>
        <taxon>Bacteria</taxon>
        <taxon>Bacillati</taxon>
        <taxon>Candidatus Dormiibacterota</taxon>
        <taxon>Candidatus Dormibacteria</taxon>
        <taxon>Candidatus Aeolococcales</taxon>
        <taxon>Candidatus Aeolococcaceae</taxon>
        <taxon>Candidatus Amunia</taxon>
    </lineage>
</organism>
<dbReference type="Proteomes" id="UP000614410">
    <property type="component" value="Unassembled WGS sequence"/>
</dbReference>
<keyword evidence="2" id="KW-1133">Transmembrane helix</keyword>
<proteinExistence type="predicted"/>
<dbReference type="EMBL" id="JAEKNN010000005">
    <property type="protein sequence ID" value="MBJ7607998.1"/>
    <property type="molecule type" value="Genomic_DNA"/>
</dbReference>
<feature type="signal peptide" evidence="3">
    <location>
        <begin position="1"/>
        <end position="29"/>
    </location>
</feature>
<keyword evidence="2" id="KW-0812">Transmembrane</keyword>
<reference evidence="4 5" key="1">
    <citation type="submission" date="2020-10" db="EMBL/GenBank/DDBJ databases">
        <title>Ca. Dormibacterota MAGs.</title>
        <authorList>
            <person name="Montgomery K."/>
        </authorList>
    </citation>
    <scope>NUCLEOTIDE SEQUENCE [LARGE SCALE GENOMIC DNA]</scope>
    <source>
        <strain evidence="4">Mitchell_Peninsula_5</strain>
    </source>
</reference>
<keyword evidence="3" id="KW-0732">Signal</keyword>
<protein>
    <submittedName>
        <fullName evidence="4">Right-handed parallel beta-helix repeat-containing protein</fullName>
    </submittedName>
</protein>
<evidence type="ECO:0000256" key="3">
    <source>
        <dbReference type="SAM" id="SignalP"/>
    </source>
</evidence>
<name>A0A934KJR8_9BACT</name>
<feature type="region of interest" description="Disordered" evidence="1">
    <location>
        <begin position="117"/>
        <end position="136"/>
    </location>
</feature>
<evidence type="ECO:0000256" key="2">
    <source>
        <dbReference type="SAM" id="Phobius"/>
    </source>
</evidence>
<sequence>MSRRSRLVLPAIGAILLFGVAGGAPVAHATGPNVLLVCPSSPNDGPGLTGPQLDCSGSPYRSIQAAVDAAGPGDWVLVAPGVYHEKGGGTGVGVSITTPGLHLRGMDRNGVVIDGTNANANGPCSDKPGDQDTGGRNGIVVKKVDGTSIENLTACNFLNGHDAQGNQIWWNGGDGSGKVGLGKYNGSYITGTSTYYNADHMGMYGIFVSNSSGPGTISYAYASNMGDSAFYVGACPDCHATLDHVHAQNSALGYSGTNAGGHLIIENSEWDHNKAGIVPNSLNNDDAPPPQNGLCPGSTTASCTRITGNQVHDNNNPNVPGSGIAGAAPIGSGIELAGASFDTVDGNTVYNQGSWGIVVHDFPDTETPPASGLSNCQGGTGSGSGSTYVCLFPAQGNVITNNTLSNNGYFKNPTNGDLALVSVKDIPKDCFAGNTDTAGLASEPPAIQTLDGGPCPSSQPGSSPDAVLAAQLACASGVVTSCPTTPAAEYPKQEKVALLLPIPSQTTMPNPCSGVPDNRWCANGGLVTIGPALPEAPRVVLLPLAVAGLLTAAVVIRHRRRGRGASPDRLVRT</sequence>
<evidence type="ECO:0000313" key="5">
    <source>
        <dbReference type="Proteomes" id="UP000614410"/>
    </source>
</evidence>
<dbReference type="AlphaFoldDB" id="A0A934KJR8"/>
<accession>A0A934KJR8</accession>
<dbReference type="SUPFAM" id="SSF51126">
    <property type="entry name" value="Pectin lyase-like"/>
    <property type="match status" value="1"/>
</dbReference>
<keyword evidence="2" id="KW-0472">Membrane</keyword>
<evidence type="ECO:0000313" key="4">
    <source>
        <dbReference type="EMBL" id="MBJ7607998.1"/>
    </source>
</evidence>
<comment type="caution">
    <text evidence="4">The sequence shown here is derived from an EMBL/GenBank/DDBJ whole genome shotgun (WGS) entry which is preliminary data.</text>
</comment>
<gene>
    <name evidence="4" type="ORF">JF887_01005</name>
</gene>
<feature type="chain" id="PRO_5037187037" evidence="3">
    <location>
        <begin position="30"/>
        <end position="573"/>
    </location>
</feature>
<dbReference type="InterPro" id="IPR011050">
    <property type="entry name" value="Pectin_lyase_fold/virulence"/>
</dbReference>
<evidence type="ECO:0000256" key="1">
    <source>
        <dbReference type="SAM" id="MobiDB-lite"/>
    </source>
</evidence>
<feature type="transmembrane region" description="Helical" evidence="2">
    <location>
        <begin position="539"/>
        <end position="556"/>
    </location>
</feature>